<dbReference type="EMBL" id="BAAARW010000038">
    <property type="protein sequence ID" value="GAA2450972.1"/>
    <property type="molecule type" value="Genomic_DNA"/>
</dbReference>
<organism evidence="2 3">
    <name type="scientific">Actinomadura vinacea</name>
    <dbReference type="NCBI Taxonomy" id="115336"/>
    <lineage>
        <taxon>Bacteria</taxon>
        <taxon>Bacillati</taxon>
        <taxon>Actinomycetota</taxon>
        <taxon>Actinomycetes</taxon>
        <taxon>Streptosporangiales</taxon>
        <taxon>Thermomonosporaceae</taxon>
        <taxon>Actinomadura</taxon>
    </lineage>
</organism>
<evidence type="ECO:0000313" key="3">
    <source>
        <dbReference type="Proteomes" id="UP001501231"/>
    </source>
</evidence>
<keyword evidence="1" id="KW-0472">Membrane</keyword>
<evidence type="ECO:0008006" key="4">
    <source>
        <dbReference type="Google" id="ProtNLM"/>
    </source>
</evidence>
<feature type="transmembrane region" description="Helical" evidence="1">
    <location>
        <begin position="30"/>
        <end position="53"/>
    </location>
</feature>
<proteinExistence type="predicted"/>
<comment type="caution">
    <text evidence="2">The sequence shown here is derived from an EMBL/GenBank/DDBJ whole genome shotgun (WGS) entry which is preliminary data.</text>
</comment>
<accession>A0ABN3K9V0</accession>
<dbReference type="RefSeq" id="WP_344596579.1">
    <property type="nucleotide sequence ID" value="NZ_BAAARW010000038.1"/>
</dbReference>
<sequence>MPPADQAKPSGADTSATRAKKKKKGFDADAELSTAYGCLAPSFFAHVLGTVFVLSPLEWSGVGATLSALGALVVFMAVVGSDFQKFKPGAAAFTKARRLASFLVWYGIATFGWSLGVLCVRDSEGSLWNAIFSAGITGGGLYMRGSLMGSNRAIAPPLANVLTLVIPVLLAGNAVAFMTYPGVTRAAVVLSLAVLGLLIVCLTCNTYRTPALLNIALVAIALLFFATNNNDRSSRAVWLTIAGEQQTCRLIPDKWESGGFNALSKTDYYLCPGEVLEHEATTRNPAHPTDVRMVWDRTRWTTAILKPGEVNAGTAALWLVHLGVVVVLLAAVLGFALVRRGTPSG</sequence>
<reference evidence="2 3" key="1">
    <citation type="journal article" date="2019" name="Int. J. Syst. Evol. Microbiol.">
        <title>The Global Catalogue of Microorganisms (GCM) 10K type strain sequencing project: providing services to taxonomists for standard genome sequencing and annotation.</title>
        <authorList>
            <consortium name="The Broad Institute Genomics Platform"/>
            <consortium name="The Broad Institute Genome Sequencing Center for Infectious Disease"/>
            <person name="Wu L."/>
            <person name="Ma J."/>
        </authorList>
    </citation>
    <scope>NUCLEOTIDE SEQUENCE [LARGE SCALE GENOMIC DNA]</scope>
    <source>
        <strain evidence="2 3">JCM 3325</strain>
    </source>
</reference>
<feature type="transmembrane region" description="Helical" evidence="1">
    <location>
        <begin position="211"/>
        <end position="228"/>
    </location>
</feature>
<keyword evidence="1" id="KW-1133">Transmembrane helix</keyword>
<gene>
    <name evidence="2" type="ORF">GCM10010191_81270</name>
</gene>
<feature type="transmembrane region" description="Helical" evidence="1">
    <location>
        <begin position="99"/>
        <end position="120"/>
    </location>
</feature>
<dbReference type="Proteomes" id="UP001501231">
    <property type="component" value="Unassembled WGS sequence"/>
</dbReference>
<name>A0ABN3K9V0_9ACTN</name>
<feature type="transmembrane region" description="Helical" evidence="1">
    <location>
        <begin position="157"/>
        <end position="180"/>
    </location>
</feature>
<feature type="transmembrane region" description="Helical" evidence="1">
    <location>
        <begin position="126"/>
        <end position="145"/>
    </location>
</feature>
<keyword evidence="1" id="KW-0812">Transmembrane</keyword>
<evidence type="ECO:0000256" key="1">
    <source>
        <dbReference type="SAM" id="Phobius"/>
    </source>
</evidence>
<keyword evidence="3" id="KW-1185">Reference proteome</keyword>
<feature type="transmembrane region" description="Helical" evidence="1">
    <location>
        <begin position="59"/>
        <end position="79"/>
    </location>
</feature>
<feature type="transmembrane region" description="Helical" evidence="1">
    <location>
        <begin position="186"/>
        <end position="204"/>
    </location>
</feature>
<protein>
    <recommendedName>
        <fullName evidence="4">ABC transporter permease</fullName>
    </recommendedName>
</protein>
<feature type="transmembrane region" description="Helical" evidence="1">
    <location>
        <begin position="315"/>
        <end position="338"/>
    </location>
</feature>
<evidence type="ECO:0000313" key="2">
    <source>
        <dbReference type="EMBL" id="GAA2450972.1"/>
    </source>
</evidence>